<accession>A0A1I1ICD9</accession>
<sequence>MTTQTTAKTLGQSAVRTEIAAIFTVALIGLGIVFVAGHAQASALHDAAHDVRHATGFPCH</sequence>
<evidence type="ECO:0000313" key="3">
    <source>
        <dbReference type="Proteomes" id="UP000231644"/>
    </source>
</evidence>
<dbReference type="STRING" id="517719.SAMN05421762_0601"/>
<keyword evidence="1" id="KW-0472">Membrane</keyword>
<dbReference type="OrthoDB" id="9813304at2"/>
<dbReference type="AlphaFoldDB" id="A0A1I1ICD9"/>
<dbReference type="InterPro" id="IPR012667">
    <property type="entry name" value="CbtB_put"/>
</dbReference>
<dbReference type="Pfam" id="PF09489">
    <property type="entry name" value="CbtB"/>
    <property type="match status" value="1"/>
</dbReference>
<dbReference type="EMBL" id="FOLX01000001">
    <property type="protein sequence ID" value="SFC33894.1"/>
    <property type="molecule type" value="Genomic_DNA"/>
</dbReference>
<organism evidence="2 3">
    <name type="scientific">Pseudooceanicola nitratireducens</name>
    <dbReference type="NCBI Taxonomy" id="517719"/>
    <lineage>
        <taxon>Bacteria</taxon>
        <taxon>Pseudomonadati</taxon>
        <taxon>Pseudomonadota</taxon>
        <taxon>Alphaproteobacteria</taxon>
        <taxon>Rhodobacterales</taxon>
        <taxon>Paracoccaceae</taxon>
        <taxon>Pseudooceanicola</taxon>
    </lineage>
</organism>
<evidence type="ECO:0000313" key="2">
    <source>
        <dbReference type="EMBL" id="SFC33894.1"/>
    </source>
</evidence>
<name>A0A1I1ICD9_9RHOB</name>
<reference evidence="2 3" key="1">
    <citation type="submission" date="2016-10" db="EMBL/GenBank/DDBJ databases">
        <authorList>
            <person name="de Groot N.N."/>
        </authorList>
    </citation>
    <scope>NUCLEOTIDE SEQUENCE [LARGE SCALE GENOMIC DNA]</scope>
    <source>
        <strain evidence="2 3">DSM 29619</strain>
    </source>
</reference>
<protein>
    <submittedName>
        <fullName evidence="2">Cobalt transporter subunit CbtB</fullName>
    </submittedName>
</protein>
<proteinExistence type="predicted"/>
<keyword evidence="3" id="KW-1185">Reference proteome</keyword>
<keyword evidence="1" id="KW-0812">Transmembrane</keyword>
<keyword evidence="1" id="KW-1133">Transmembrane helix</keyword>
<evidence type="ECO:0000256" key="1">
    <source>
        <dbReference type="SAM" id="Phobius"/>
    </source>
</evidence>
<gene>
    <name evidence="2" type="ORF">SAMN05421762_0601</name>
</gene>
<dbReference type="Proteomes" id="UP000231644">
    <property type="component" value="Unassembled WGS sequence"/>
</dbReference>
<dbReference type="RefSeq" id="WP_093450221.1">
    <property type="nucleotide sequence ID" value="NZ_FNZG01000002.1"/>
</dbReference>
<feature type="transmembrane region" description="Helical" evidence="1">
    <location>
        <begin position="19"/>
        <end position="37"/>
    </location>
</feature>